<evidence type="ECO:0000256" key="1">
    <source>
        <dbReference type="SAM" id="MobiDB-lite"/>
    </source>
</evidence>
<feature type="compositionally biased region" description="Basic and acidic residues" evidence="1">
    <location>
        <begin position="1"/>
        <end position="11"/>
    </location>
</feature>
<feature type="region of interest" description="Disordered" evidence="1">
    <location>
        <begin position="166"/>
        <end position="220"/>
    </location>
</feature>
<feature type="compositionally biased region" description="Polar residues" evidence="1">
    <location>
        <begin position="196"/>
        <end position="220"/>
    </location>
</feature>
<sequence length="240" mass="25628">MGDEFSLHDGLRSFASVTTDEFDNSTIPSFENESMSDRTNDQSVPFSPWRSKMSANGSHATGPKSVASGTSFLTQSEPFPAMSALSKGTEPTDSANRDYEEGEVEEEKKSTEGGDETDESKPKMVPYKALVCVCAFVLATAVTIAIVGSNEVADRVADRGQEATLRPTSVPLPLPLPSIASVPPSQSPSVAPSLRPSITPSRQPSHRPTLTPSAIPSSSPSKTVYTLAPTRCFYFFPAFC</sequence>
<proteinExistence type="predicted"/>
<protein>
    <submittedName>
        <fullName evidence="2">Uncharacterized protein</fullName>
    </submittedName>
</protein>
<dbReference type="EMBL" id="HBGK01050844">
    <property type="protein sequence ID" value="CAD9310946.1"/>
    <property type="molecule type" value="Transcribed_RNA"/>
</dbReference>
<feature type="region of interest" description="Disordered" evidence="1">
    <location>
        <begin position="1"/>
        <end position="122"/>
    </location>
</feature>
<accession>A0A7S1VTJ3</accession>
<name>A0A7S1VTJ3_9STRA</name>
<feature type="compositionally biased region" description="Polar residues" evidence="1">
    <location>
        <begin position="15"/>
        <end position="33"/>
    </location>
</feature>
<gene>
    <name evidence="2" type="ORF">GOCE00092_LOCUS26762</name>
</gene>
<feature type="compositionally biased region" description="Low complexity" evidence="1">
    <location>
        <begin position="177"/>
        <end position="193"/>
    </location>
</feature>
<reference evidence="2" key="1">
    <citation type="submission" date="2021-01" db="EMBL/GenBank/DDBJ databases">
        <authorList>
            <person name="Corre E."/>
            <person name="Pelletier E."/>
            <person name="Niang G."/>
            <person name="Scheremetjew M."/>
            <person name="Finn R."/>
            <person name="Kale V."/>
            <person name="Holt S."/>
            <person name="Cochrane G."/>
            <person name="Meng A."/>
            <person name="Brown T."/>
            <person name="Cohen L."/>
        </authorList>
    </citation>
    <scope>NUCLEOTIDE SEQUENCE</scope>
    <source>
        <strain evidence="2">CCMP 410</strain>
    </source>
</reference>
<organism evidence="2">
    <name type="scientific">Grammatophora oceanica</name>
    <dbReference type="NCBI Taxonomy" id="210454"/>
    <lineage>
        <taxon>Eukaryota</taxon>
        <taxon>Sar</taxon>
        <taxon>Stramenopiles</taxon>
        <taxon>Ochrophyta</taxon>
        <taxon>Bacillariophyta</taxon>
        <taxon>Fragilariophyceae</taxon>
        <taxon>Fragilariophycidae</taxon>
        <taxon>Rhabdonematales</taxon>
        <taxon>Grammatophoraceae</taxon>
        <taxon>Grammatophora</taxon>
    </lineage>
</organism>
<dbReference type="AlphaFoldDB" id="A0A7S1VTJ3"/>
<feature type="compositionally biased region" description="Polar residues" evidence="1">
    <location>
        <begin position="67"/>
        <end position="77"/>
    </location>
</feature>
<evidence type="ECO:0000313" key="2">
    <source>
        <dbReference type="EMBL" id="CAD9310946.1"/>
    </source>
</evidence>